<organism evidence="2 3">
    <name type="scientific">Paraburkholderia steynii</name>
    <dbReference type="NCBI Taxonomy" id="1245441"/>
    <lineage>
        <taxon>Bacteria</taxon>
        <taxon>Pseudomonadati</taxon>
        <taxon>Pseudomonadota</taxon>
        <taxon>Betaproteobacteria</taxon>
        <taxon>Burkholderiales</taxon>
        <taxon>Burkholderiaceae</taxon>
        <taxon>Paraburkholderia</taxon>
    </lineage>
</organism>
<proteinExistence type="predicted"/>
<evidence type="ECO:0000259" key="1">
    <source>
        <dbReference type="Pfam" id="PF20075"/>
    </source>
</evidence>
<dbReference type="Proteomes" id="UP000198900">
    <property type="component" value="Unassembled WGS sequence"/>
</dbReference>
<dbReference type="EMBL" id="FNDI01000016">
    <property type="protein sequence ID" value="SDI39020.1"/>
    <property type="molecule type" value="Genomic_DNA"/>
</dbReference>
<dbReference type="InterPro" id="IPR045526">
    <property type="entry name" value="DUF6471"/>
</dbReference>
<name>A0A7Z7FIZ2_9BURK</name>
<feature type="domain" description="DUF6471" evidence="1">
    <location>
        <begin position="13"/>
        <end position="75"/>
    </location>
</feature>
<evidence type="ECO:0000313" key="2">
    <source>
        <dbReference type="EMBL" id="SDI39020.1"/>
    </source>
</evidence>
<dbReference type="RefSeq" id="WP_091782826.1">
    <property type="nucleotide sequence ID" value="NZ_FNDI01000016.1"/>
</dbReference>
<protein>
    <recommendedName>
        <fullName evidence="1">DUF6471 domain-containing protein</fullName>
    </recommendedName>
</protein>
<gene>
    <name evidence="2" type="ORF">SAMN04487926_11636</name>
</gene>
<sequence>MQAKQIQCINSDWANLVSRAIHLVLARQEVGYAQLASELSRNGITESARSVQGKVQRGTFKFAFFLQAIDATRWSPLPPKWEAALSQEERSWEYRAAELLMGELALQPWIGWDSLSRRLEDIGIHLPPDALGLEIEDGSFTAALYFQCATVCNFDSSSTFLDMLSVYEVIKACRSAS</sequence>
<feature type="domain" description="DUF6471" evidence="1">
    <location>
        <begin position="92"/>
        <end position="153"/>
    </location>
</feature>
<evidence type="ECO:0000313" key="3">
    <source>
        <dbReference type="Proteomes" id="UP000198900"/>
    </source>
</evidence>
<dbReference type="AlphaFoldDB" id="A0A7Z7FIZ2"/>
<comment type="caution">
    <text evidence="2">The sequence shown here is derived from an EMBL/GenBank/DDBJ whole genome shotgun (WGS) entry which is preliminary data.</text>
</comment>
<keyword evidence="3" id="KW-1185">Reference proteome</keyword>
<accession>A0A7Z7FIZ2</accession>
<dbReference type="Pfam" id="PF20075">
    <property type="entry name" value="DUF6471"/>
    <property type="match status" value="2"/>
</dbReference>
<reference evidence="2" key="1">
    <citation type="submission" date="2016-10" db="EMBL/GenBank/DDBJ databases">
        <authorList>
            <person name="Varghese N."/>
            <person name="Submissions S."/>
        </authorList>
    </citation>
    <scope>NUCLEOTIDE SEQUENCE [LARGE SCALE GENOMIC DNA]</scope>
    <source>
        <strain evidence="2">YR281</strain>
    </source>
</reference>